<gene>
    <name evidence="1" type="ORF">DSO57_1008231</name>
</gene>
<keyword evidence="2" id="KW-1185">Reference proteome</keyword>
<reference evidence="1" key="1">
    <citation type="submission" date="2022-04" db="EMBL/GenBank/DDBJ databases">
        <title>Genome of the entomopathogenic fungus Entomophthora muscae.</title>
        <authorList>
            <person name="Elya C."/>
            <person name="Lovett B.R."/>
            <person name="Lee E."/>
            <person name="Macias A.M."/>
            <person name="Hajek A.E."/>
            <person name="De Bivort B.L."/>
            <person name="Kasson M.T."/>
            <person name="De Fine Licht H.H."/>
            <person name="Stajich J.E."/>
        </authorList>
    </citation>
    <scope>NUCLEOTIDE SEQUENCE</scope>
    <source>
        <strain evidence="1">Berkeley</strain>
    </source>
</reference>
<evidence type="ECO:0000313" key="1">
    <source>
        <dbReference type="EMBL" id="KAJ9066592.1"/>
    </source>
</evidence>
<sequence>MGPSPTRLRNPYLAYPLDSTLSQSGYCLVNTAQCILHPMAQAPLPQARHGASTPYILSGTQLHLSLDRCYCQGLPYQQQPPSSAGEGD</sequence>
<dbReference type="Proteomes" id="UP001165960">
    <property type="component" value="Unassembled WGS sequence"/>
</dbReference>
<name>A0ACC2SW26_9FUNG</name>
<comment type="caution">
    <text evidence="1">The sequence shown here is derived from an EMBL/GenBank/DDBJ whole genome shotgun (WGS) entry which is preliminary data.</text>
</comment>
<protein>
    <submittedName>
        <fullName evidence="1">Uncharacterized protein</fullName>
    </submittedName>
</protein>
<evidence type="ECO:0000313" key="2">
    <source>
        <dbReference type="Proteomes" id="UP001165960"/>
    </source>
</evidence>
<proteinExistence type="predicted"/>
<organism evidence="1 2">
    <name type="scientific">Entomophthora muscae</name>
    <dbReference type="NCBI Taxonomy" id="34485"/>
    <lineage>
        <taxon>Eukaryota</taxon>
        <taxon>Fungi</taxon>
        <taxon>Fungi incertae sedis</taxon>
        <taxon>Zoopagomycota</taxon>
        <taxon>Entomophthoromycotina</taxon>
        <taxon>Entomophthoromycetes</taxon>
        <taxon>Entomophthorales</taxon>
        <taxon>Entomophthoraceae</taxon>
        <taxon>Entomophthora</taxon>
    </lineage>
</organism>
<accession>A0ACC2SW26</accession>
<dbReference type="EMBL" id="QTSX02004285">
    <property type="protein sequence ID" value="KAJ9066592.1"/>
    <property type="molecule type" value="Genomic_DNA"/>
</dbReference>